<dbReference type="SUPFAM" id="SSF54928">
    <property type="entry name" value="RNA-binding domain, RBD"/>
    <property type="match status" value="1"/>
</dbReference>
<sequence>MRDREQERWENTGGSAKSHKHDKDPRIWNKEEYQRLELESFSVFVDNLPADISERELFNMFKWIGRIIDIYLSRKNKNGHVYLFAFVRYTTKGGALKAAAEMNSIVLRGRKLFVGEAKYRRRAVVQSTRGKEVKGSARESDRGNNP</sequence>
<feature type="region of interest" description="Disordered" evidence="3">
    <location>
        <begin position="1"/>
        <end position="24"/>
    </location>
</feature>
<keyword evidence="1 2" id="KW-0694">RNA-binding</keyword>
<evidence type="ECO:0000313" key="5">
    <source>
        <dbReference type="Proteomes" id="UP000515211"/>
    </source>
</evidence>
<dbReference type="PROSITE" id="PS50102">
    <property type="entry name" value="RRM"/>
    <property type="match status" value="1"/>
</dbReference>
<accession>A0A6P4BX61</accession>
<dbReference type="AlphaFoldDB" id="A0A6P4BX61"/>
<evidence type="ECO:0000256" key="3">
    <source>
        <dbReference type="SAM" id="MobiDB-lite"/>
    </source>
</evidence>
<feature type="domain" description="RRM" evidence="4">
    <location>
        <begin position="41"/>
        <end position="119"/>
    </location>
</feature>
<dbReference type="PANTHER" id="PTHR10352">
    <property type="entry name" value="EUKARYOTIC TRANSLATION INITIATION FACTOR 3 SUBUNIT G"/>
    <property type="match status" value="1"/>
</dbReference>
<gene>
    <name evidence="6" type="primary">LOC107472810</name>
</gene>
<dbReference type="InterPro" id="IPR012677">
    <property type="entry name" value="Nucleotide-bd_a/b_plait_sf"/>
</dbReference>
<evidence type="ECO:0000256" key="2">
    <source>
        <dbReference type="PROSITE-ProRule" id="PRU00176"/>
    </source>
</evidence>
<dbReference type="GO" id="GO:0003723">
    <property type="term" value="F:RNA binding"/>
    <property type="evidence" value="ECO:0007669"/>
    <property type="project" value="UniProtKB-UniRule"/>
</dbReference>
<organism evidence="5 6">
    <name type="scientific">Arachis duranensis</name>
    <name type="common">Wild peanut</name>
    <dbReference type="NCBI Taxonomy" id="130453"/>
    <lineage>
        <taxon>Eukaryota</taxon>
        <taxon>Viridiplantae</taxon>
        <taxon>Streptophyta</taxon>
        <taxon>Embryophyta</taxon>
        <taxon>Tracheophyta</taxon>
        <taxon>Spermatophyta</taxon>
        <taxon>Magnoliopsida</taxon>
        <taxon>eudicotyledons</taxon>
        <taxon>Gunneridae</taxon>
        <taxon>Pentapetalae</taxon>
        <taxon>rosids</taxon>
        <taxon>fabids</taxon>
        <taxon>Fabales</taxon>
        <taxon>Fabaceae</taxon>
        <taxon>Papilionoideae</taxon>
        <taxon>50 kb inversion clade</taxon>
        <taxon>dalbergioids sensu lato</taxon>
        <taxon>Dalbergieae</taxon>
        <taxon>Pterocarpus clade</taxon>
        <taxon>Arachis</taxon>
    </lineage>
</organism>
<dbReference type="SMART" id="SM00360">
    <property type="entry name" value="RRM"/>
    <property type="match status" value="1"/>
</dbReference>
<keyword evidence="5" id="KW-1185">Reference proteome</keyword>
<proteinExistence type="predicted"/>
<dbReference type="OrthoDB" id="1749483at2759"/>
<dbReference type="Gene3D" id="3.30.70.330">
    <property type="match status" value="1"/>
</dbReference>
<dbReference type="GeneID" id="107472810"/>
<dbReference type="InterPro" id="IPR000504">
    <property type="entry name" value="RRM_dom"/>
</dbReference>
<reference evidence="5" key="1">
    <citation type="journal article" date="2016" name="Nat. Genet.">
        <title>The genome sequences of Arachis duranensis and Arachis ipaensis, the diploid ancestors of cultivated peanut.</title>
        <authorList>
            <person name="Bertioli D.J."/>
            <person name="Cannon S.B."/>
            <person name="Froenicke L."/>
            <person name="Huang G."/>
            <person name="Farmer A.D."/>
            <person name="Cannon E.K."/>
            <person name="Liu X."/>
            <person name="Gao D."/>
            <person name="Clevenger J."/>
            <person name="Dash S."/>
            <person name="Ren L."/>
            <person name="Moretzsohn M.C."/>
            <person name="Shirasawa K."/>
            <person name="Huang W."/>
            <person name="Vidigal B."/>
            <person name="Abernathy B."/>
            <person name="Chu Y."/>
            <person name="Niederhuth C.E."/>
            <person name="Umale P."/>
            <person name="Araujo A.C."/>
            <person name="Kozik A."/>
            <person name="Kim K.D."/>
            <person name="Burow M.D."/>
            <person name="Varshney R.K."/>
            <person name="Wang X."/>
            <person name="Zhang X."/>
            <person name="Barkley N."/>
            <person name="Guimaraes P.M."/>
            <person name="Isobe S."/>
            <person name="Guo B."/>
            <person name="Liao B."/>
            <person name="Stalker H.T."/>
            <person name="Schmitz R.J."/>
            <person name="Scheffler B.E."/>
            <person name="Leal-Bertioli S.C."/>
            <person name="Xun X."/>
            <person name="Jackson S.A."/>
            <person name="Michelmore R."/>
            <person name="Ozias-Akins P."/>
        </authorList>
    </citation>
    <scope>NUCLEOTIDE SEQUENCE [LARGE SCALE GENOMIC DNA]</scope>
    <source>
        <strain evidence="5">cv. V14167</strain>
    </source>
</reference>
<name>A0A6P4BX61_ARADU</name>
<dbReference type="InterPro" id="IPR035979">
    <property type="entry name" value="RBD_domain_sf"/>
</dbReference>
<feature type="compositionally biased region" description="Basic and acidic residues" evidence="3">
    <location>
        <begin position="1"/>
        <end position="10"/>
    </location>
</feature>
<evidence type="ECO:0000256" key="1">
    <source>
        <dbReference type="ARBA" id="ARBA00022884"/>
    </source>
</evidence>
<dbReference type="CDD" id="cd00590">
    <property type="entry name" value="RRM_SF"/>
    <property type="match status" value="1"/>
</dbReference>
<dbReference type="Pfam" id="PF00076">
    <property type="entry name" value="RRM_1"/>
    <property type="match status" value="1"/>
</dbReference>
<evidence type="ECO:0000313" key="6">
    <source>
        <dbReference type="RefSeq" id="XP_015947825.1"/>
    </source>
</evidence>
<dbReference type="Proteomes" id="UP000515211">
    <property type="component" value="Chromosome 2"/>
</dbReference>
<protein>
    <submittedName>
        <fullName evidence="6">Uncharacterized protein LOC107472810</fullName>
    </submittedName>
</protein>
<evidence type="ECO:0000259" key="4">
    <source>
        <dbReference type="PROSITE" id="PS50102"/>
    </source>
</evidence>
<dbReference type="RefSeq" id="XP_015947825.1">
    <property type="nucleotide sequence ID" value="XM_016092339.1"/>
</dbReference>
<dbReference type="KEGG" id="adu:107472810"/>
<reference evidence="6" key="2">
    <citation type="submission" date="2025-08" db="UniProtKB">
        <authorList>
            <consortium name="RefSeq"/>
        </authorList>
    </citation>
    <scope>IDENTIFICATION</scope>
    <source>
        <tissue evidence="6">Whole plant</tissue>
    </source>
</reference>